<evidence type="ECO:0000313" key="9">
    <source>
        <dbReference type="Proteomes" id="UP000094271"/>
    </source>
</evidence>
<dbReference type="GO" id="GO:0009368">
    <property type="term" value="C:endopeptidase Clp complex"/>
    <property type="evidence" value="ECO:0007669"/>
    <property type="project" value="TreeGrafter"/>
</dbReference>
<dbReference type="CDD" id="cd07016">
    <property type="entry name" value="S14_ClpP_1"/>
    <property type="match status" value="1"/>
</dbReference>
<dbReference type="PRINTS" id="PR00127">
    <property type="entry name" value="CLPPROTEASEP"/>
</dbReference>
<dbReference type="RefSeq" id="WP_069432324.1">
    <property type="nucleotide sequence ID" value="NZ_MEHA01000039.1"/>
</dbReference>
<evidence type="ECO:0000256" key="6">
    <source>
        <dbReference type="RuleBase" id="RU003567"/>
    </source>
</evidence>
<gene>
    <name evidence="8" type="ORF">BEI59_32175</name>
</gene>
<name>A0A1E3U7K3_9FIRM</name>
<keyword evidence="2" id="KW-0963">Cytoplasm</keyword>
<dbReference type="InterPro" id="IPR029045">
    <property type="entry name" value="ClpP/crotonase-like_dom_sf"/>
</dbReference>
<comment type="similarity">
    <text evidence="1 6">Belongs to the peptidase S14 family.</text>
</comment>
<dbReference type="GO" id="GO:0004176">
    <property type="term" value="F:ATP-dependent peptidase activity"/>
    <property type="evidence" value="ECO:0007669"/>
    <property type="project" value="InterPro"/>
</dbReference>
<dbReference type="AlphaFoldDB" id="A0A1E3U7K3"/>
<sequence>MRGDIIPNDDRWIYDWMDWEATSPADIKAAIDGLKQGETLTVLINSGGGSVMAAQEIYSMLHGRQDVEIQIQSMAGSAASVIAMANRSEISPVAMLMIHNVSMSGASGDYHAMQKNAEILKQMNAALASAYVAKTGKTEEEILKMMDRETWINANQALEFGFVDAIAQDNAVMVNAAAGMRLTDEIRQQVMAEKHARDQAEEEKKQLLSDLDLYGI</sequence>
<keyword evidence="5" id="KW-0720">Serine protease</keyword>
<dbReference type="PANTHER" id="PTHR10381">
    <property type="entry name" value="ATP-DEPENDENT CLP PROTEASE PROTEOLYTIC SUBUNIT"/>
    <property type="match status" value="1"/>
</dbReference>
<dbReference type="Proteomes" id="UP000094271">
    <property type="component" value="Unassembled WGS sequence"/>
</dbReference>
<dbReference type="GO" id="GO:0051117">
    <property type="term" value="F:ATPase binding"/>
    <property type="evidence" value="ECO:0007669"/>
    <property type="project" value="TreeGrafter"/>
</dbReference>
<evidence type="ECO:0000313" key="8">
    <source>
        <dbReference type="EMBL" id="ODR42197.1"/>
    </source>
</evidence>
<dbReference type="GO" id="GO:0004252">
    <property type="term" value="F:serine-type endopeptidase activity"/>
    <property type="evidence" value="ECO:0007669"/>
    <property type="project" value="InterPro"/>
</dbReference>
<protein>
    <recommendedName>
        <fullName evidence="6">ATP-dependent Clp protease proteolytic subunit</fullName>
    </recommendedName>
</protein>
<evidence type="ECO:0000256" key="1">
    <source>
        <dbReference type="ARBA" id="ARBA00007039"/>
    </source>
</evidence>
<dbReference type="SUPFAM" id="SSF52096">
    <property type="entry name" value="ClpP/crotonase"/>
    <property type="match status" value="1"/>
</dbReference>
<evidence type="ECO:0000256" key="2">
    <source>
        <dbReference type="ARBA" id="ARBA00022490"/>
    </source>
</evidence>
<dbReference type="GO" id="GO:0006515">
    <property type="term" value="P:protein quality control for misfolded or incompletely synthesized proteins"/>
    <property type="evidence" value="ECO:0007669"/>
    <property type="project" value="TreeGrafter"/>
</dbReference>
<feature type="coiled-coil region" evidence="7">
    <location>
        <begin position="183"/>
        <end position="210"/>
    </location>
</feature>
<proteinExistence type="inferred from homology"/>
<evidence type="ECO:0000256" key="3">
    <source>
        <dbReference type="ARBA" id="ARBA00022670"/>
    </source>
</evidence>
<dbReference type="NCBIfam" id="NF045542">
    <property type="entry name" value="Clp_rel_HeadMat"/>
    <property type="match status" value="1"/>
</dbReference>
<dbReference type="Pfam" id="PF00574">
    <property type="entry name" value="CLP_protease"/>
    <property type="match status" value="1"/>
</dbReference>
<evidence type="ECO:0000256" key="5">
    <source>
        <dbReference type="ARBA" id="ARBA00022825"/>
    </source>
</evidence>
<keyword evidence="4" id="KW-0378">Hydrolase</keyword>
<organism evidence="8 9">
    <name type="scientific">Eisenbergiella tayi</name>
    <dbReference type="NCBI Taxonomy" id="1432052"/>
    <lineage>
        <taxon>Bacteria</taxon>
        <taxon>Bacillati</taxon>
        <taxon>Bacillota</taxon>
        <taxon>Clostridia</taxon>
        <taxon>Lachnospirales</taxon>
        <taxon>Lachnospiraceae</taxon>
        <taxon>Eisenbergiella</taxon>
    </lineage>
</organism>
<dbReference type="InterPro" id="IPR001907">
    <property type="entry name" value="ClpP"/>
</dbReference>
<keyword evidence="7" id="KW-0175">Coiled coil</keyword>
<comment type="caution">
    <text evidence="8">The sequence shown here is derived from an EMBL/GenBank/DDBJ whole genome shotgun (WGS) entry which is preliminary data.</text>
</comment>
<evidence type="ECO:0000256" key="4">
    <source>
        <dbReference type="ARBA" id="ARBA00022801"/>
    </source>
</evidence>
<accession>A0A1E3U7K3</accession>
<dbReference type="Gene3D" id="3.90.226.10">
    <property type="entry name" value="2-enoyl-CoA Hydratase, Chain A, domain 1"/>
    <property type="match status" value="1"/>
</dbReference>
<dbReference type="EMBL" id="MEHA01000039">
    <property type="protein sequence ID" value="ODR42197.1"/>
    <property type="molecule type" value="Genomic_DNA"/>
</dbReference>
<dbReference type="PANTHER" id="PTHR10381:SF70">
    <property type="entry name" value="ATP-DEPENDENT CLP PROTEASE PROTEOLYTIC SUBUNIT"/>
    <property type="match status" value="1"/>
</dbReference>
<evidence type="ECO:0000256" key="7">
    <source>
        <dbReference type="SAM" id="Coils"/>
    </source>
</evidence>
<keyword evidence="3" id="KW-0645">Protease</keyword>
<dbReference type="InterPro" id="IPR023562">
    <property type="entry name" value="ClpP/TepA"/>
</dbReference>
<reference evidence="8 9" key="1">
    <citation type="submission" date="2016-08" db="EMBL/GenBank/DDBJ databases">
        <authorList>
            <person name="Seilhamer J.J."/>
        </authorList>
    </citation>
    <scope>NUCLEOTIDE SEQUENCE [LARGE SCALE GENOMIC DNA]</scope>
    <source>
        <strain evidence="8 9">NML150140-1</strain>
    </source>
</reference>